<evidence type="ECO:0000313" key="1">
    <source>
        <dbReference type="EMBL" id="CAG00018.1"/>
    </source>
</evidence>
<gene>
    <name evidence="1" type="ORF">GSTENG00018310001</name>
</gene>
<proteinExistence type="predicted"/>
<comment type="caution">
    <text evidence="1">The sequence shown here is derived from an EMBL/GenBank/DDBJ whole genome shotgun (WGS) entry which is preliminary data.</text>
</comment>
<reference evidence="1" key="2">
    <citation type="submission" date="2004-02" db="EMBL/GenBank/DDBJ databases">
        <authorList>
            <consortium name="Genoscope"/>
            <consortium name="Whitehead Institute Centre for Genome Research"/>
        </authorList>
    </citation>
    <scope>NUCLEOTIDE SEQUENCE</scope>
</reference>
<dbReference type="KEGG" id="tng:GSTEN00018310G001"/>
<dbReference type="EMBL" id="CAAE01014587">
    <property type="protein sequence ID" value="CAG00018.1"/>
    <property type="molecule type" value="Genomic_DNA"/>
</dbReference>
<reference evidence="1" key="1">
    <citation type="journal article" date="2004" name="Nature">
        <title>Genome duplication in the teleost fish Tetraodon nigroviridis reveals the early vertebrate proto-karyotype.</title>
        <authorList>
            <person name="Jaillon O."/>
            <person name="Aury J.-M."/>
            <person name="Brunet F."/>
            <person name="Petit J.-L."/>
            <person name="Stange-Thomann N."/>
            <person name="Mauceli E."/>
            <person name="Bouneau L."/>
            <person name="Fischer C."/>
            <person name="Ozouf-Costaz C."/>
            <person name="Bernot A."/>
            <person name="Nicaud S."/>
            <person name="Jaffe D."/>
            <person name="Fisher S."/>
            <person name="Lutfalla G."/>
            <person name="Dossat C."/>
            <person name="Segurens B."/>
            <person name="Dasilva C."/>
            <person name="Salanoubat M."/>
            <person name="Levy M."/>
            <person name="Boudet N."/>
            <person name="Castellano S."/>
            <person name="Anthouard V."/>
            <person name="Jubin C."/>
            <person name="Castelli V."/>
            <person name="Katinka M."/>
            <person name="Vacherie B."/>
            <person name="Biemont C."/>
            <person name="Skalli Z."/>
            <person name="Cattolico L."/>
            <person name="Poulain J."/>
            <person name="De Berardinis V."/>
            <person name="Cruaud C."/>
            <person name="Duprat S."/>
            <person name="Brottier P."/>
            <person name="Coutanceau J.-P."/>
            <person name="Gouzy J."/>
            <person name="Parra G."/>
            <person name="Lardier G."/>
            <person name="Chapple C."/>
            <person name="McKernan K.J."/>
            <person name="McEwan P."/>
            <person name="Bosak S."/>
            <person name="Kellis M."/>
            <person name="Volff J.-N."/>
            <person name="Guigo R."/>
            <person name="Zody M.C."/>
            <person name="Mesirov J."/>
            <person name="Lindblad-Toh K."/>
            <person name="Birren B."/>
            <person name="Nusbaum C."/>
            <person name="Kahn D."/>
            <person name="Robinson-Rechavi M."/>
            <person name="Laudet V."/>
            <person name="Schachter V."/>
            <person name="Quetier F."/>
            <person name="Saurin W."/>
            <person name="Scarpelli C."/>
            <person name="Wincker P."/>
            <person name="Lander E.S."/>
            <person name="Weissenbach J."/>
            <person name="Roest Crollius H."/>
        </authorList>
    </citation>
    <scope>NUCLEOTIDE SEQUENCE [LARGE SCALE GENOMIC DNA]</scope>
</reference>
<organism evidence="1">
    <name type="scientific">Tetraodon nigroviridis</name>
    <name type="common">Spotted green pufferfish</name>
    <name type="synonym">Chelonodon nigroviridis</name>
    <dbReference type="NCBI Taxonomy" id="99883"/>
    <lineage>
        <taxon>Eukaryota</taxon>
        <taxon>Metazoa</taxon>
        <taxon>Chordata</taxon>
        <taxon>Craniata</taxon>
        <taxon>Vertebrata</taxon>
        <taxon>Euteleostomi</taxon>
        <taxon>Actinopterygii</taxon>
        <taxon>Neopterygii</taxon>
        <taxon>Teleostei</taxon>
        <taxon>Neoteleostei</taxon>
        <taxon>Acanthomorphata</taxon>
        <taxon>Eupercaria</taxon>
        <taxon>Tetraodontiformes</taxon>
        <taxon>Tetradontoidea</taxon>
        <taxon>Tetraodontidae</taxon>
        <taxon>Tetraodon</taxon>
    </lineage>
</organism>
<dbReference type="AlphaFoldDB" id="Q4SH64"/>
<accession>Q4SH64</accession>
<sequence>MMTSFQVYLERRESEGIQVLGARDLEDHLDLQVQLVKDGPAVRALQAVLVILELQEDRVINVHQGKLAHRDTVIRTPAWDTPLEAKMSELMFFY</sequence>
<name>Q4SH64_TETNG</name>
<protein>
    <submittedName>
        <fullName evidence="1">(spotted green pufferfish) hypothetical protein</fullName>
    </submittedName>
</protein>